<dbReference type="InterPro" id="IPR050259">
    <property type="entry name" value="SDR"/>
</dbReference>
<evidence type="ECO:0000313" key="3">
    <source>
        <dbReference type="Proteomes" id="UP000830055"/>
    </source>
</evidence>
<comment type="similarity">
    <text evidence="1">Belongs to the short-chain dehydrogenases/reductases (SDR) family.</text>
</comment>
<protein>
    <submittedName>
        <fullName evidence="2">Short-chain dehydrogenase</fullName>
    </submittedName>
</protein>
<dbReference type="PANTHER" id="PTHR42879:SF2">
    <property type="entry name" value="3-OXOACYL-[ACYL-CARRIER-PROTEIN] REDUCTASE FABG"/>
    <property type="match status" value="1"/>
</dbReference>
<dbReference type="Proteomes" id="UP000830055">
    <property type="component" value="Chromosome"/>
</dbReference>
<dbReference type="EMBL" id="AP025516">
    <property type="protein sequence ID" value="BDD87048.1"/>
    <property type="molecule type" value="Genomic_DNA"/>
</dbReference>
<gene>
    <name evidence="2" type="ORF">DPPLL_14130</name>
</gene>
<keyword evidence="3" id="KW-1185">Reference proteome</keyword>
<name>A0ABN6M2B8_9BACT</name>
<reference evidence="2 3" key="1">
    <citation type="submission" date="2022-01" db="EMBL/GenBank/DDBJ databases">
        <title>Desulfofustis limnae sp. nov., a novel mesophilic sulfate-reducing bacterium isolated from marsh soil.</title>
        <authorList>
            <person name="Watanabe M."/>
            <person name="Takahashi A."/>
            <person name="Kojima H."/>
            <person name="Fukui M."/>
        </authorList>
    </citation>
    <scope>NUCLEOTIDE SEQUENCE [LARGE SCALE GENOMIC DNA]</scope>
    <source>
        <strain evidence="2 3">PPLL</strain>
    </source>
</reference>
<evidence type="ECO:0000313" key="2">
    <source>
        <dbReference type="EMBL" id="BDD87048.1"/>
    </source>
</evidence>
<dbReference type="Gene3D" id="3.40.50.720">
    <property type="entry name" value="NAD(P)-binding Rossmann-like Domain"/>
    <property type="match status" value="1"/>
</dbReference>
<dbReference type="PRINTS" id="PR00081">
    <property type="entry name" value="GDHRDH"/>
</dbReference>
<dbReference type="CDD" id="cd05233">
    <property type="entry name" value="SDR_c"/>
    <property type="match status" value="1"/>
</dbReference>
<dbReference type="InterPro" id="IPR002347">
    <property type="entry name" value="SDR_fam"/>
</dbReference>
<dbReference type="PANTHER" id="PTHR42879">
    <property type="entry name" value="3-OXOACYL-(ACYL-CARRIER-PROTEIN) REDUCTASE"/>
    <property type="match status" value="1"/>
</dbReference>
<dbReference type="SUPFAM" id="SSF51735">
    <property type="entry name" value="NAD(P)-binding Rossmann-fold domains"/>
    <property type="match status" value="1"/>
</dbReference>
<proteinExistence type="inferred from homology"/>
<evidence type="ECO:0000256" key="1">
    <source>
        <dbReference type="ARBA" id="ARBA00006484"/>
    </source>
</evidence>
<accession>A0ABN6M2B8</accession>
<dbReference type="InterPro" id="IPR036291">
    <property type="entry name" value="NAD(P)-bd_dom_sf"/>
</dbReference>
<dbReference type="RefSeq" id="WP_284154091.1">
    <property type="nucleotide sequence ID" value="NZ_AP025516.1"/>
</dbReference>
<dbReference type="Pfam" id="PF13561">
    <property type="entry name" value="adh_short_C2"/>
    <property type="match status" value="1"/>
</dbReference>
<organism evidence="2 3">
    <name type="scientific">Desulfofustis limnaeus</name>
    <dbReference type="NCBI Taxonomy" id="2740163"/>
    <lineage>
        <taxon>Bacteria</taxon>
        <taxon>Pseudomonadati</taxon>
        <taxon>Thermodesulfobacteriota</taxon>
        <taxon>Desulfobulbia</taxon>
        <taxon>Desulfobulbales</taxon>
        <taxon>Desulfocapsaceae</taxon>
        <taxon>Desulfofustis</taxon>
    </lineage>
</organism>
<sequence length="278" mass="29886">MAAERLVVLVPGASRPIGRAIARRFGANGAVLILPVFSDWPESTAEMEEEFSTAGYRFHFRPCDLTKPADVVELCRFVADTYGSLQVVINNIERGGMPVVHGGYHQEVNRHQWQLEVETTLHAKFLLFRHTLPLLKASGNGSVVTISSIAGLVGRSGPASLLFAEGYAAANRAIGTLTEQWAREGAPTVRVNEVMLGLVDGRHGESTRGWSLLSDAQRRALLDHTLLRRTGTPNEVAELVHFVAMQAGFLTGATIRADGGYCLGGEAVAPLPPGVLAP</sequence>